<dbReference type="InterPro" id="IPR003838">
    <property type="entry name" value="ABC3_permease_C"/>
</dbReference>
<dbReference type="InterPro" id="IPR027022">
    <property type="entry name" value="ABC_permease_BceB-typ"/>
</dbReference>
<dbReference type="STRING" id="1048340.SAMN05444487_110108"/>
<comment type="subcellular location">
    <subcellularLocation>
        <location evidence="1 6">Cell membrane</location>
        <topology evidence="1 6">Multi-pass membrane protein</topology>
    </subcellularLocation>
</comment>
<dbReference type="EMBL" id="FNNQ01000010">
    <property type="protein sequence ID" value="SDX12059.1"/>
    <property type="molecule type" value="Genomic_DNA"/>
</dbReference>
<dbReference type="Pfam" id="PF02687">
    <property type="entry name" value="FtsX"/>
    <property type="match status" value="1"/>
</dbReference>
<dbReference type="AlphaFoldDB" id="A0A1H2Z5I9"/>
<evidence type="ECO:0000313" key="8">
    <source>
        <dbReference type="EMBL" id="SDX12059.1"/>
    </source>
</evidence>
<feature type="transmembrane region" description="Helical" evidence="6">
    <location>
        <begin position="603"/>
        <end position="622"/>
    </location>
</feature>
<feature type="transmembrane region" description="Helical" evidence="6">
    <location>
        <begin position="279"/>
        <end position="299"/>
    </location>
</feature>
<dbReference type="Proteomes" id="UP000198534">
    <property type="component" value="Unassembled WGS sequence"/>
</dbReference>
<dbReference type="PANTHER" id="PTHR46795">
    <property type="entry name" value="ABC TRANSPORTER PERMEASE-RELATED-RELATED"/>
    <property type="match status" value="1"/>
</dbReference>
<evidence type="ECO:0000256" key="6">
    <source>
        <dbReference type="PIRNR" id="PIRNR018968"/>
    </source>
</evidence>
<dbReference type="RefSeq" id="WP_177168014.1">
    <property type="nucleotide sequence ID" value="NZ_FNNQ01000010.1"/>
</dbReference>
<reference evidence="8 9" key="1">
    <citation type="submission" date="2016-10" db="EMBL/GenBank/DDBJ databases">
        <authorList>
            <person name="de Groot N.N."/>
        </authorList>
    </citation>
    <scope>NUCLEOTIDE SEQUENCE [LARGE SCALE GENOMIC DNA]</scope>
    <source>
        <strain evidence="8 9">DSM 45610</strain>
    </source>
</reference>
<feature type="transmembrane region" description="Helical" evidence="6">
    <location>
        <begin position="100"/>
        <end position="131"/>
    </location>
</feature>
<proteinExistence type="inferred from homology"/>
<gene>
    <name evidence="8" type="ORF">SAMN05444487_110108</name>
</gene>
<evidence type="ECO:0000313" key="9">
    <source>
        <dbReference type="Proteomes" id="UP000198534"/>
    </source>
</evidence>
<organism evidence="8 9">
    <name type="scientific">Marininema mesophilum</name>
    <dbReference type="NCBI Taxonomy" id="1048340"/>
    <lineage>
        <taxon>Bacteria</taxon>
        <taxon>Bacillati</taxon>
        <taxon>Bacillota</taxon>
        <taxon>Bacilli</taxon>
        <taxon>Bacillales</taxon>
        <taxon>Thermoactinomycetaceae</taxon>
        <taxon>Marininema</taxon>
    </lineage>
</organism>
<feature type="transmembrane region" description="Helical" evidence="6">
    <location>
        <begin position="151"/>
        <end position="174"/>
    </location>
</feature>
<feature type="transmembrane region" description="Helical" evidence="6">
    <location>
        <begin position="223"/>
        <end position="247"/>
    </location>
</feature>
<keyword evidence="5 6" id="KW-0472">Membrane</keyword>
<feature type="transmembrane region" description="Helical" evidence="6">
    <location>
        <begin position="513"/>
        <end position="535"/>
    </location>
</feature>
<feature type="transmembrane region" description="Helical" evidence="6">
    <location>
        <begin position="21"/>
        <end position="38"/>
    </location>
</feature>
<feature type="transmembrane region" description="Helical" evidence="6">
    <location>
        <begin position="58"/>
        <end position="80"/>
    </location>
</feature>
<keyword evidence="2 6" id="KW-1003">Cell membrane</keyword>
<evidence type="ECO:0000256" key="4">
    <source>
        <dbReference type="ARBA" id="ARBA00022989"/>
    </source>
</evidence>
<accession>A0A1H2Z5I9</accession>
<feature type="domain" description="ABC3 transporter permease C-terminal" evidence="7">
    <location>
        <begin position="63"/>
        <end position="177"/>
    </location>
</feature>
<dbReference type="PIRSF" id="PIRSF018968">
    <property type="entry name" value="ABC_permease_BceB"/>
    <property type="match status" value="1"/>
</dbReference>
<evidence type="ECO:0000259" key="7">
    <source>
        <dbReference type="Pfam" id="PF02687"/>
    </source>
</evidence>
<keyword evidence="4 6" id="KW-1133">Transmembrane helix</keyword>
<keyword evidence="9" id="KW-1185">Reference proteome</keyword>
<dbReference type="GO" id="GO:0055085">
    <property type="term" value="P:transmembrane transport"/>
    <property type="evidence" value="ECO:0007669"/>
    <property type="project" value="UniProtKB-UniRule"/>
</dbReference>
<dbReference type="GO" id="GO:0005886">
    <property type="term" value="C:plasma membrane"/>
    <property type="evidence" value="ECO:0007669"/>
    <property type="project" value="UniProtKB-SubCell"/>
</dbReference>
<comment type="similarity">
    <text evidence="6">Belongs to the ABC-4 integral membrane protein family.</text>
</comment>
<feature type="transmembrane region" description="Helical" evidence="6">
    <location>
        <begin position="569"/>
        <end position="591"/>
    </location>
</feature>
<sequence length="635" mass="73274">MNFRQFALNNVKRDARVYAGHFLSCSFSVMIFFIYAMVMFHPQLSQLNLGEGTYEGVFAVECVIYGFSILFLLYSMSVFLKARNKEFGILRMLGATRSQVIYLILLENMVIGIGSILIGVVCGLATSKLFLMIGAVVLEEKELPFYLPMKAIAFTFILFTSLFSALSFVTVWFIRKNKIIQLLLGTKKPKSELRANGWLVLLSACCFVASIGCMQLNKLEPQVIILILLLGCTGTYFFYTQLSMWMIQKLKKKKSFLWRGTRLLWVSDMAYKLKDNSRMLFIITIVSAMAFSTIGVILATEYKARIIYQKTPLSIEVKDYDNEKEKAIKRTKKIDKILIGENVKYKKSIIDSISCNFKGATFGLEIIPLSDYRSLRGELHLKDFLVRNDEVILINSTLIRPIQNIENGVTLSRGKLKLRVKRQMNQHVFTSNNRLAIVSDQTYAQVKSSKSKDDYQETYISYLIPMWKNNERPSNLEKKVSKKIEKLNGFTESFSINNLRAVQYLYKEKDNRIIIFIGIFMSLILSLSIVGFLYFKLFTDFYQERQSYRKLSKIGIRVGEMNRISSLKIAVMLFFPYIFAALESLISLLIMKKHFGFIDIALPTLYGITAFFILQVAYFFIIRRQYINKMNKAFL</sequence>
<evidence type="ECO:0000256" key="3">
    <source>
        <dbReference type="ARBA" id="ARBA00022692"/>
    </source>
</evidence>
<keyword evidence="6" id="KW-0813">Transport</keyword>
<evidence type="ECO:0000256" key="2">
    <source>
        <dbReference type="ARBA" id="ARBA00022475"/>
    </source>
</evidence>
<keyword evidence="3 6" id="KW-0812">Transmembrane</keyword>
<name>A0A1H2Z5I9_9BACL</name>
<protein>
    <submittedName>
        <fullName evidence="8">Putative ABC transport system permease protein</fullName>
    </submittedName>
</protein>
<dbReference type="InterPro" id="IPR052536">
    <property type="entry name" value="ABC-4_Integral_Memb_Prot"/>
</dbReference>
<dbReference type="PANTHER" id="PTHR46795:SF1">
    <property type="entry name" value="ABC TRANSPORTER PERMEASE PROTEIN"/>
    <property type="match status" value="1"/>
</dbReference>
<feature type="transmembrane region" description="Helical" evidence="6">
    <location>
        <begin position="195"/>
        <end position="217"/>
    </location>
</feature>
<evidence type="ECO:0000256" key="5">
    <source>
        <dbReference type="ARBA" id="ARBA00023136"/>
    </source>
</evidence>
<evidence type="ECO:0000256" key="1">
    <source>
        <dbReference type="ARBA" id="ARBA00004651"/>
    </source>
</evidence>